<protein>
    <recommendedName>
        <fullName evidence="5">LysM domain-containing protein</fullName>
    </recommendedName>
</protein>
<name>A0A2K8NA34_9BACL</name>
<proteinExistence type="predicted"/>
<evidence type="ECO:0008006" key="5">
    <source>
        <dbReference type="Google" id="ProtNLM"/>
    </source>
</evidence>
<keyword evidence="2" id="KW-0732">Signal</keyword>
<accession>A0A2K8NA34</accession>
<dbReference type="Proteomes" id="UP000231932">
    <property type="component" value="Chromosome"/>
</dbReference>
<reference evidence="4" key="1">
    <citation type="submission" date="2017-11" db="EMBL/GenBank/DDBJ databases">
        <title>Complete Genome Sequence of Kyrpidia sp. Strain EA-1, a thermophilic, hydrogen-oxidizing Bacterium, isolated from the Azores.</title>
        <authorList>
            <person name="Reiner J.E."/>
            <person name="Lapp C.J."/>
            <person name="Bunk B."/>
            <person name="Gescher J."/>
        </authorList>
    </citation>
    <scope>NUCLEOTIDE SEQUENCE [LARGE SCALE GENOMIC DNA]</scope>
    <source>
        <strain evidence="4">EA-1</strain>
    </source>
</reference>
<dbReference type="AlphaFoldDB" id="A0A2K8NA34"/>
<sequence length="249" mass="25152">MKKSLLYSALALAVAGGGAAAVTAAAPFAVAAADTATTASGSTQPAQAEHHQPWGGVLSTAAQVLGVTPQQLAQNLRSGQSIAQVAQSKGVSEQQVIDAVVQKISASIDQKVQSGKLSQDKAAQMKANLSARVKNIVEHAGSLEEKGHSFARGGIADAASILGMTPQDLLAQLKTGKSIADVAQSKGMSEAQLIDALMNKEKDALTKFVEHKWDGNKAEGTAGSGEDSQAPAASSNSGSSAGTTTSSTM</sequence>
<evidence type="ECO:0000313" key="3">
    <source>
        <dbReference type="EMBL" id="ATY86174.1"/>
    </source>
</evidence>
<dbReference type="EMBL" id="CP024955">
    <property type="protein sequence ID" value="ATY86174.1"/>
    <property type="molecule type" value="Genomic_DNA"/>
</dbReference>
<feature type="chain" id="PRO_5039674275" description="LysM domain-containing protein" evidence="2">
    <location>
        <begin position="21"/>
        <end position="249"/>
    </location>
</feature>
<keyword evidence="4" id="KW-1185">Reference proteome</keyword>
<dbReference type="RefSeq" id="WP_100668922.1">
    <property type="nucleotide sequence ID" value="NZ_CP024955.1"/>
</dbReference>
<feature type="compositionally biased region" description="Low complexity" evidence="1">
    <location>
        <begin position="228"/>
        <end position="249"/>
    </location>
</feature>
<dbReference type="KEGG" id="kyr:CVV65_15575"/>
<feature type="region of interest" description="Disordered" evidence="1">
    <location>
        <begin position="211"/>
        <end position="249"/>
    </location>
</feature>
<evidence type="ECO:0000256" key="2">
    <source>
        <dbReference type="SAM" id="SignalP"/>
    </source>
</evidence>
<organism evidence="3 4">
    <name type="scientific">Kyrpidia spormannii</name>
    <dbReference type="NCBI Taxonomy" id="2055160"/>
    <lineage>
        <taxon>Bacteria</taxon>
        <taxon>Bacillati</taxon>
        <taxon>Bacillota</taxon>
        <taxon>Bacilli</taxon>
        <taxon>Bacillales</taxon>
        <taxon>Alicyclobacillaceae</taxon>
        <taxon>Kyrpidia</taxon>
    </lineage>
</organism>
<evidence type="ECO:0000313" key="4">
    <source>
        <dbReference type="Proteomes" id="UP000231932"/>
    </source>
</evidence>
<evidence type="ECO:0000256" key="1">
    <source>
        <dbReference type="SAM" id="MobiDB-lite"/>
    </source>
</evidence>
<dbReference type="OrthoDB" id="2375390at2"/>
<feature type="signal peptide" evidence="2">
    <location>
        <begin position="1"/>
        <end position="20"/>
    </location>
</feature>
<gene>
    <name evidence="3" type="ORF">CVV65_15575</name>
</gene>